<reference evidence="2" key="2">
    <citation type="submission" date="2023-05" db="EMBL/GenBank/DDBJ databases">
        <authorList>
            <person name="Fouks B."/>
        </authorList>
    </citation>
    <scope>NUCLEOTIDE SEQUENCE</scope>
    <source>
        <strain evidence="2">Stay&amp;Tobe</strain>
        <tissue evidence="2">Testes</tissue>
    </source>
</reference>
<accession>A0AAD7ZTE7</accession>
<feature type="signal peptide" evidence="1">
    <location>
        <begin position="1"/>
        <end position="18"/>
    </location>
</feature>
<feature type="non-terminal residue" evidence="2">
    <location>
        <position position="1"/>
    </location>
</feature>
<sequence>FKTIFGSIISIFSTVVVSSSLSLCSSIYQQMEQEAALQNDISTDVKILMMEPRFAGIYQVANDFDLITICLIVNHITVGVKPGRLPIKFTWSLTISLFKLLLVTPMSDTALRN</sequence>
<dbReference type="EMBL" id="JASPKZ010007170">
    <property type="protein sequence ID" value="KAJ9586357.1"/>
    <property type="molecule type" value="Genomic_DNA"/>
</dbReference>
<feature type="non-terminal residue" evidence="2">
    <location>
        <position position="113"/>
    </location>
</feature>
<evidence type="ECO:0000313" key="3">
    <source>
        <dbReference type="Proteomes" id="UP001233999"/>
    </source>
</evidence>
<evidence type="ECO:0000313" key="2">
    <source>
        <dbReference type="EMBL" id="KAJ9586357.1"/>
    </source>
</evidence>
<dbReference type="AlphaFoldDB" id="A0AAD7ZTE7"/>
<keyword evidence="1" id="KW-0732">Signal</keyword>
<protein>
    <recommendedName>
        <fullName evidence="4">Gustatory receptor</fullName>
    </recommendedName>
</protein>
<reference evidence="2" key="1">
    <citation type="journal article" date="2023" name="IScience">
        <title>Live-bearing cockroach genome reveals convergent evolutionary mechanisms linked to viviparity in insects and beyond.</title>
        <authorList>
            <person name="Fouks B."/>
            <person name="Harrison M.C."/>
            <person name="Mikhailova A.A."/>
            <person name="Marchal E."/>
            <person name="English S."/>
            <person name="Carruthers M."/>
            <person name="Jennings E.C."/>
            <person name="Chiamaka E.L."/>
            <person name="Frigard R.A."/>
            <person name="Pippel M."/>
            <person name="Attardo G.M."/>
            <person name="Benoit J.B."/>
            <person name="Bornberg-Bauer E."/>
            <person name="Tobe S.S."/>
        </authorList>
    </citation>
    <scope>NUCLEOTIDE SEQUENCE</scope>
    <source>
        <strain evidence="2">Stay&amp;Tobe</strain>
    </source>
</reference>
<gene>
    <name evidence="2" type="ORF">L9F63_020002</name>
</gene>
<evidence type="ECO:0008006" key="4">
    <source>
        <dbReference type="Google" id="ProtNLM"/>
    </source>
</evidence>
<proteinExistence type="predicted"/>
<evidence type="ECO:0000256" key="1">
    <source>
        <dbReference type="SAM" id="SignalP"/>
    </source>
</evidence>
<name>A0AAD7ZTE7_DIPPU</name>
<comment type="caution">
    <text evidence="2">The sequence shown here is derived from an EMBL/GenBank/DDBJ whole genome shotgun (WGS) entry which is preliminary data.</text>
</comment>
<feature type="chain" id="PRO_5042243272" description="Gustatory receptor" evidence="1">
    <location>
        <begin position="19"/>
        <end position="113"/>
    </location>
</feature>
<dbReference type="Proteomes" id="UP001233999">
    <property type="component" value="Unassembled WGS sequence"/>
</dbReference>
<keyword evidence="3" id="KW-1185">Reference proteome</keyword>
<organism evidence="2 3">
    <name type="scientific">Diploptera punctata</name>
    <name type="common">Pacific beetle cockroach</name>
    <dbReference type="NCBI Taxonomy" id="6984"/>
    <lineage>
        <taxon>Eukaryota</taxon>
        <taxon>Metazoa</taxon>
        <taxon>Ecdysozoa</taxon>
        <taxon>Arthropoda</taxon>
        <taxon>Hexapoda</taxon>
        <taxon>Insecta</taxon>
        <taxon>Pterygota</taxon>
        <taxon>Neoptera</taxon>
        <taxon>Polyneoptera</taxon>
        <taxon>Dictyoptera</taxon>
        <taxon>Blattodea</taxon>
        <taxon>Blaberoidea</taxon>
        <taxon>Blaberidae</taxon>
        <taxon>Diplopterinae</taxon>
        <taxon>Diploptera</taxon>
    </lineage>
</organism>